<evidence type="ECO:0000256" key="3">
    <source>
        <dbReference type="SAM" id="SignalP"/>
    </source>
</evidence>
<dbReference type="AlphaFoldDB" id="A0AAV4LUZ2"/>
<gene>
    <name evidence="4" type="ORF">BcabD6B2_32990</name>
</gene>
<evidence type="ECO:0000256" key="2">
    <source>
        <dbReference type="SAM" id="MobiDB-lite"/>
    </source>
</evidence>
<protein>
    <submittedName>
        <fullName evidence="4">Signal peptide containing protein</fullName>
    </submittedName>
</protein>
<keyword evidence="1" id="KW-0175">Coiled coil</keyword>
<reference evidence="4 5" key="1">
    <citation type="submission" date="2021-06" db="EMBL/GenBank/DDBJ databases">
        <title>Genome sequence of Babesia caballi.</title>
        <authorList>
            <person name="Yamagishi J."/>
            <person name="Kidaka T."/>
            <person name="Ochi A."/>
        </authorList>
    </citation>
    <scope>NUCLEOTIDE SEQUENCE [LARGE SCALE GENOMIC DNA]</scope>
    <source>
        <strain evidence="4">USDA-D6B2</strain>
    </source>
</reference>
<feature type="coiled-coil region" evidence="1">
    <location>
        <begin position="157"/>
        <end position="191"/>
    </location>
</feature>
<feature type="region of interest" description="Disordered" evidence="2">
    <location>
        <begin position="236"/>
        <end position="295"/>
    </location>
</feature>
<feature type="signal peptide" evidence="3">
    <location>
        <begin position="1"/>
        <end position="21"/>
    </location>
</feature>
<evidence type="ECO:0000313" key="5">
    <source>
        <dbReference type="Proteomes" id="UP001497744"/>
    </source>
</evidence>
<evidence type="ECO:0000256" key="1">
    <source>
        <dbReference type="SAM" id="Coils"/>
    </source>
</evidence>
<organism evidence="4 5">
    <name type="scientific">Babesia caballi</name>
    <dbReference type="NCBI Taxonomy" id="5871"/>
    <lineage>
        <taxon>Eukaryota</taxon>
        <taxon>Sar</taxon>
        <taxon>Alveolata</taxon>
        <taxon>Apicomplexa</taxon>
        <taxon>Aconoidasida</taxon>
        <taxon>Piroplasmida</taxon>
        <taxon>Babesiidae</taxon>
        <taxon>Babesia</taxon>
    </lineage>
</organism>
<dbReference type="GeneID" id="94195345"/>
<keyword evidence="3" id="KW-0732">Signal</keyword>
<name>A0AAV4LUZ2_BABCB</name>
<feature type="compositionally biased region" description="Acidic residues" evidence="2">
    <location>
        <begin position="261"/>
        <end position="295"/>
    </location>
</feature>
<sequence length="295" mass="32659">MQHILAFIAGAAVTVAAGVAAEKPDLRSLENEQKMLLHDLQQSRIASVQLKDKLDALQQSKNASTSTLDVKNLVVETEDTPEDSAKSRPAYTAPIIVMLPEEPSEREKWEYALTLRCLGQPNFSPFEQIHNSKMLEMASEFCSALTQTRAAIKGKTVADIQQEIKQTEEELKQTRAELDSLQSTLTALKDDSYADRTKKLHVSHNIKLVKHEIKVLETKHHRLHKRLKAAVLFSTKDASKGDAKRHGGSEDESDDRKEDGAGESEEDGDQDEGPEEGGDEDEGAEDAEGSEEDKD</sequence>
<dbReference type="EMBL" id="BPLF01000002">
    <property type="protein sequence ID" value="GIX63864.1"/>
    <property type="molecule type" value="Genomic_DNA"/>
</dbReference>
<dbReference type="Proteomes" id="UP001497744">
    <property type="component" value="Unassembled WGS sequence"/>
</dbReference>
<proteinExistence type="predicted"/>
<dbReference type="RefSeq" id="XP_067715933.1">
    <property type="nucleotide sequence ID" value="XM_067859832.1"/>
</dbReference>
<accession>A0AAV4LUZ2</accession>
<feature type="compositionally biased region" description="Basic and acidic residues" evidence="2">
    <location>
        <begin position="237"/>
        <end position="260"/>
    </location>
</feature>
<keyword evidence="5" id="KW-1185">Reference proteome</keyword>
<feature type="chain" id="PRO_5043988541" evidence="3">
    <location>
        <begin position="22"/>
        <end position="295"/>
    </location>
</feature>
<comment type="caution">
    <text evidence="4">The sequence shown here is derived from an EMBL/GenBank/DDBJ whole genome shotgun (WGS) entry which is preliminary data.</text>
</comment>
<evidence type="ECO:0000313" key="4">
    <source>
        <dbReference type="EMBL" id="GIX63864.1"/>
    </source>
</evidence>